<evidence type="ECO:0000256" key="1">
    <source>
        <dbReference type="SAM" id="MobiDB-lite"/>
    </source>
</evidence>
<dbReference type="EMBL" id="BBYR01000085">
    <property type="protein sequence ID" value="GAP38751.1"/>
    <property type="molecule type" value="Genomic_DNA"/>
</dbReference>
<keyword evidence="3" id="KW-1185">Reference proteome</keyword>
<dbReference type="AlphaFoldDB" id="A0A0K8P7Z4"/>
<reference evidence="3" key="1">
    <citation type="submission" date="2015-07" db="EMBL/GenBank/DDBJ databases">
        <title>Discovery of a poly(ethylene terephthalate assimilation.</title>
        <authorList>
            <person name="Yoshida S."/>
            <person name="Hiraga K."/>
            <person name="Takehana T."/>
            <person name="Taniguchi I."/>
            <person name="Yamaji H."/>
            <person name="Maeda Y."/>
            <person name="Toyohara K."/>
            <person name="Miyamoto K."/>
            <person name="Kimura Y."/>
            <person name="Oda K."/>
        </authorList>
    </citation>
    <scope>NUCLEOTIDE SEQUENCE [LARGE SCALE GENOMIC DNA]</scope>
    <source>
        <strain evidence="3">NBRC 110686 / TISTR 2288 / 201-F6</strain>
    </source>
</reference>
<reference evidence="2 3" key="2">
    <citation type="journal article" date="2016" name="Science">
        <title>A bacterium that degrades and assimilates poly(ethylene terephthalate).</title>
        <authorList>
            <person name="Yoshida S."/>
            <person name="Hiraga K."/>
            <person name="Takehana T."/>
            <person name="Taniguchi I."/>
            <person name="Yamaji H."/>
            <person name="Maeda Y."/>
            <person name="Toyohara K."/>
            <person name="Miyamoto K."/>
            <person name="Kimura Y."/>
            <person name="Oda K."/>
        </authorList>
    </citation>
    <scope>NUCLEOTIDE SEQUENCE [LARGE SCALE GENOMIC DNA]</scope>
    <source>
        <strain evidence="3">NBRC 110686 / TISTR 2288 / 201-F6</strain>
    </source>
</reference>
<sequence>MNAHSTPDIPPHLPDSVPQPPRPAPSPEVPPEVNEPPAAPPEVNEPPQPPQDPWIPTPPPVHEPISPQALRVAGPSESRGPACRGACGGSCPRAEPEPVVPRQRPAPIAVRPSA</sequence>
<protein>
    <submittedName>
        <fullName evidence="2">Uncharacterized protein</fullName>
    </submittedName>
</protein>
<feature type="compositionally biased region" description="Pro residues" evidence="1">
    <location>
        <begin position="8"/>
        <end position="62"/>
    </location>
</feature>
<evidence type="ECO:0000313" key="3">
    <source>
        <dbReference type="Proteomes" id="UP000037660"/>
    </source>
</evidence>
<comment type="caution">
    <text evidence="2">The sequence shown here is derived from an EMBL/GenBank/DDBJ whole genome shotgun (WGS) entry which is preliminary data.</text>
</comment>
<dbReference type="Proteomes" id="UP000037660">
    <property type="component" value="Unassembled WGS sequence"/>
</dbReference>
<name>A0A0K8P7Z4_PISS1</name>
<dbReference type="RefSeq" id="WP_054022596.1">
    <property type="nucleotide sequence ID" value="NZ_BBYR01000085.1"/>
</dbReference>
<gene>
    <name evidence="2" type="ORF">ISF6_5304</name>
</gene>
<proteinExistence type="predicted"/>
<dbReference type="STRING" id="1547922.ISF6_5304"/>
<organism evidence="2 3">
    <name type="scientific">Piscinibacter sakaiensis</name>
    <name type="common">Ideonella sakaiensis</name>
    <dbReference type="NCBI Taxonomy" id="1547922"/>
    <lineage>
        <taxon>Bacteria</taxon>
        <taxon>Pseudomonadati</taxon>
        <taxon>Pseudomonadota</taxon>
        <taxon>Betaproteobacteria</taxon>
        <taxon>Burkholderiales</taxon>
        <taxon>Sphaerotilaceae</taxon>
        <taxon>Piscinibacter</taxon>
    </lineage>
</organism>
<evidence type="ECO:0000313" key="2">
    <source>
        <dbReference type="EMBL" id="GAP38751.1"/>
    </source>
</evidence>
<feature type="region of interest" description="Disordered" evidence="1">
    <location>
        <begin position="1"/>
        <end position="114"/>
    </location>
</feature>
<accession>A0A0K8P7Z4</accession>